<dbReference type="OrthoDB" id="406152at2759"/>
<proteinExistence type="predicted"/>
<evidence type="ECO:0000313" key="1">
    <source>
        <dbReference type="EMBL" id="VDO83957.1"/>
    </source>
</evidence>
<reference evidence="3" key="1">
    <citation type="submission" date="2016-06" db="UniProtKB">
        <authorList>
            <consortium name="WormBaseParasite"/>
        </authorList>
    </citation>
    <scope>IDENTIFICATION</scope>
</reference>
<gene>
    <name evidence="1" type="ORF">SBAD_LOCUS471</name>
</gene>
<evidence type="ECO:0000313" key="3">
    <source>
        <dbReference type="WBParaSite" id="SBAD_0000049401-mRNA-1"/>
    </source>
</evidence>
<dbReference type="EMBL" id="UZAM01001266">
    <property type="protein sequence ID" value="VDO83957.1"/>
    <property type="molecule type" value="Genomic_DNA"/>
</dbReference>
<dbReference type="WBParaSite" id="SBAD_0000049401-mRNA-1">
    <property type="protein sequence ID" value="SBAD_0000049401-mRNA-1"/>
    <property type="gene ID" value="SBAD_0000049401"/>
</dbReference>
<organism evidence="3">
    <name type="scientific">Soboliphyme baturini</name>
    <dbReference type="NCBI Taxonomy" id="241478"/>
    <lineage>
        <taxon>Eukaryota</taxon>
        <taxon>Metazoa</taxon>
        <taxon>Ecdysozoa</taxon>
        <taxon>Nematoda</taxon>
        <taxon>Enoplea</taxon>
        <taxon>Dorylaimia</taxon>
        <taxon>Dioctophymatida</taxon>
        <taxon>Dioctophymatoidea</taxon>
        <taxon>Soboliphymatidae</taxon>
        <taxon>Soboliphyme</taxon>
    </lineage>
</organism>
<keyword evidence="2" id="KW-1185">Reference proteome</keyword>
<sequence length="72" mass="8292">MVEQVVDVDFKKNLLSPNGAFYLVAIKQNDIPKLLTFDSRLHGSVVLHRWCGIEHLFVLKFTRKHEENAGPM</sequence>
<accession>A0A183IA28</accession>
<dbReference type="Proteomes" id="UP000270296">
    <property type="component" value="Unassembled WGS sequence"/>
</dbReference>
<dbReference type="AlphaFoldDB" id="A0A183IA28"/>
<reference evidence="1 2" key="2">
    <citation type="submission" date="2018-11" db="EMBL/GenBank/DDBJ databases">
        <authorList>
            <consortium name="Pathogen Informatics"/>
        </authorList>
    </citation>
    <scope>NUCLEOTIDE SEQUENCE [LARGE SCALE GENOMIC DNA]</scope>
</reference>
<protein>
    <submittedName>
        <fullName evidence="1 3">Uncharacterized protein</fullName>
    </submittedName>
</protein>
<name>A0A183IA28_9BILA</name>
<evidence type="ECO:0000313" key="2">
    <source>
        <dbReference type="Proteomes" id="UP000270296"/>
    </source>
</evidence>